<feature type="domain" description="Pesticidal crystal protein" evidence="5">
    <location>
        <begin position="469"/>
        <end position="615"/>
    </location>
</feature>
<dbReference type="RefSeq" id="WP_144612578.1">
    <property type="nucleotide sequence ID" value="NZ_CP042161.1"/>
</dbReference>
<dbReference type="Proteomes" id="UP000317713">
    <property type="component" value="Chromosome"/>
</dbReference>
<dbReference type="EMBL" id="CP042161">
    <property type="protein sequence ID" value="QDS32592.1"/>
    <property type="molecule type" value="Genomic_DNA"/>
</dbReference>
<dbReference type="InterPro" id="IPR005638">
    <property type="entry name" value="Pest_crys_dom-III"/>
</dbReference>
<evidence type="ECO:0000256" key="2">
    <source>
        <dbReference type="ARBA" id="ARBA00022656"/>
    </source>
</evidence>
<name>A0A517I118_BREBE</name>
<dbReference type="Pfam" id="PF03944">
    <property type="entry name" value="Endotoxin_C"/>
    <property type="match status" value="1"/>
</dbReference>
<feature type="domain" description="Pesticidal crystal protein" evidence="6">
    <location>
        <begin position="73"/>
        <end position="279"/>
    </location>
</feature>
<evidence type="ECO:0000259" key="5">
    <source>
        <dbReference type="Pfam" id="PF03944"/>
    </source>
</evidence>
<accession>A0A517I118</accession>
<evidence type="ECO:0008006" key="9">
    <source>
        <dbReference type="Google" id="ProtNLM"/>
    </source>
</evidence>
<comment type="similarity">
    <text evidence="1">Belongs to the delta endotoxin family.</text>
</comment>
<dbReference type="SUPFAM" id="SSF56849">
    <property type="entry name" value="delta-Endotoxin (insectocide), N-terminal domain"/>
    <property type="match status" value="1"/>
</dbReference>
<protein>
    <recommendedName>
        <fullName evidence="9">Crystaline entomocidal protoxin</fullName>
    </recommendedName>
</protein>
<reference evidence="7 8" key="1">
    <citation type="submission" date="2019-07" db="EMBL/GenBank/DDBJ databases">
        <title>Characterization of Brevibacillus brevis HK544, as a potential biocontrol agent.</title>
        <authorList>
            <person name="Kim H."/>
        </authorList>
    </citation>
    <scope>NUCLEOTIDE SEQUENCE [LARGE SCALE GENOMIC DNA]</scope>
    <source>
        <strain evidence="7 8">HK544</strain>
    </source>
</reference>
<dbReference type="AlphaFoldDB" id="A0A517I118"/>
<dbReference type="Pfam" id="PF03945">
    <property type="entry name" value="Endotoxin_N"/>
    <property type="match status" value="1"/>
</dbReference>
<evidence type="ECO:0000313" key="7">
    <source>
        <dbReference type="EMBL" id="QDS32592.1"/>
    </source>
</evidence>
<evidence type="ECO:0000256" key="1">
    <source>
        <dbReference type="ARBA" id="ARBA00007819"/>
    </source>
</evidence>
<dbReference type="InterPro" id="IPR005639">
    <property type="entry name" value="Pest_crys_dom_I"/>
</dbReference>
<evidence type="ECO:0000256" key="3">
    <source>
        <dbReference type="ARBA" id="ARBA00022969"/>
    </source>
</evidence>
<proteinExistence type="inferred from homology"/>
<dbReference type="InterPro" id="IPR008979">
    <property type="entry name" value="Galactose-bd-like_sf"/>
</dbReference>
<keyword evidence="4" id="KW-0843">Virulence</keyword>
<dbReference type="GO" id="GO:0090729">
    <property type="term" value="F:toxin activity"/>
    <property type="evidence" value="ECO:0007669"/>
    <property type="project" value="UniProtKB-KW"/>
</dbReference>
<evidence type="ECO:0000259" key="6">
    <source>
        <dbReference type="Pfam" id="PF03945"/>
    </source>
</evidence>
<dbReference type="GO" id="GO:0030435">
    <property type="term" value="P:sporulation resulting in formation of a cellular spore"/>
    <property type="evidence" value="ECO:0007669"/>
    <property type="project" value="UniProtKB-KW"/>
</dbReference>
<dbReference type="Gene3D" id="1.20.190.10">
    <property type="entry name" value="Pesticidal crystal protein, N-terminal domain"/>
    <property type="match status" value="1"/>
</dbReference>
<dbReference type="SUPFAM" id="SSF49785">
    <property type="entry name" value="Galactose-binding domain-like"/>
    <property type="match status" value="1"/>
</dbReference>
<keyword evidence="3" id="KW-0749">Sporulation</keyword>
<organism evidence="7 8">
    <name type="scientific">Brevibacillus brevis</name>
    <name type="common">Bacillus brevis</name>
    <dbReference type="NCBI Taxonomy" id="1393"/>
    <lineage>
        <taxon>Bacteria</taxon>
        <taxon>Bacillati</taxon>
        <taxon>Bacillota</taxon>
        <taxon>Bacilli</taxon>
        <taxon>Bacillales</taxon>
        <taxon>Paenibacillaceae</taxon>
        <taxon>Brevibacillus</taxon>
    </lineage>
</organism>
<dbReference type="Gene3D" id="2.60.120.260">
    <property type="entry name" value="Galactose-binding domain-like"/>
    <property type="match status" value="1"/>
</dbReference>
<keyword evidence="2" id="KW-0800">Toxin</keyword>
<gene>
    <name evidence="7" type="ORF">FPS98_00585</name>
</gene>
<evidence type="ECO:0000313" key="8">
    <source>
        <dbReference type="Proteomes" id="UP000317713"/>
    </source>
</evidence>
<evidence type="ECO:0000256" key="4">
    <source>
        <dbReference type="ARBA" id="ARBA00023026"/>
    </source>
</evidence>
<dbReference type="InterPro" id="IPR036716">
    <property type="entry name" value="Pest_crys_N_sf"/>
</dbReference>
<sequence length="722" mass="80173">MQEKNLLSTGPYNTLSTSAYQQLNNLSNKADGLDWEQILKDVWHDVYNGQITQDYLLLATDNNIDYRALVTTILSYASSFVPFAGPVIGFFIPIMDLIWPPSQPDLFDILRQQIQDLINQALTTDTLNKLEALLQGWKNELDVLATEVKNLTDPKTSTIGSTVNTIHLQFVHDIPQFTLKDYAAYALPLYVQAATMHLGLLKEAISKQTDWGISDSDKTNFLTYLKQWIVKHSENVRTLFTTGLQNIQDDESSQISTAGFIYTSTLYGFDIAALWPTFDKWPTNDSPEVYSAQTDIEQTRFLFSDLVGRFDWRGYPSAGDPSTYLYGNFPGELTQISTRTWDRVDQIQQVLDRGYNQSQTYTYGGSGGAANDPINISRDNPLIGVTPRVMSPYVGIMMDFADGTSITNGGEYGYDKRVVAPDNHKVHFVFPWTDELGGQDAVINAFVFKNLYSENVIGQSDPTTGVVTIKGIPAEKGYIEDGSSLNVVQERLNGTNAVQLPLGPSLIVPITNKLAGQYHIRVRYANPSDSSIDIWQSVNVGNQSLQGGNFTFPSTKNVQDQGYVPGQNGNYRLLTISLPDPISLPLGEIDVRLGQYTSQTQGNLFIDRIEFVPVQTQDLDLFSGPYYLYAPDGYPFSKTLWQGNTINSRISIAGTANSSSEPAVLQFYQDSTLRKEIPIPGSGQNYNYPNTSIPNGFNKIVLHTNQSAGKGIRGTMTISLSN</sequence>
<dbReference type="GO" id="GO:0001907">
    <property type="term" value="P:symbiont-mediated killing of host cell"/>
    <property type="evidence" value="ECO:0007669"/>
    <property type="project" value="InterPro"/>
</dbReference>